<sequence length="769" mass="86366">MDDHLASFTPKTISMFGAIKESSLISVDDKSYDFSFSNPSDSSSSYLHSYPNLSQRYFDDGTDVKSFRTSPVDYPLTDTFFNDQTPEKRFTQAIKYLNEFTRDTDILIQLWLPVCKEGGECVLMTEDQPFILNSNSKVLLGYRQISKSQHFATEDDSEAFFGLPSLVFLKKFPMCTPGGKEDVNNDQQMNLCGFLVLPVFEVRSGTCLGVIEIVTISQNVNYRHELDNISKALEAFDLRSSEFLIHPKPEDSNGSYELVLAEIREVLKSVCDTHGLPLAQTWSMCAQQGRGRCPQQSAACISVIKSASYVFDPNVLGFYEACSELHLLQGEGIAGKALGTNQPCFATDITGFSRTEYPLSDHAKLFGLSGAVAIRLRSTYTGPTDFILEFFLPRDCRNDDKQKQMLSSISYVIQQVSKSLHVLNNDELIQEDPYSVKESDESSWISYMMEAQQRGESFVVSMGPHKEEPQEFNVINQWDYQRSTLSGRGKKIQPDLKPKGRKRLLGIKRSDEKKRIKAEKNISLPVLQQYFPGSLKDAAKSIGVCPTTLKRICREHGIMRWPSRKIKKVGHSLKKLQLIIDSVQGAEGTIQLGSFYTNFPELSSTPKPTNDSAHLLVSQKTSGSSSCGSDNSGPPLGISKINTLYAQKPSGLHNKLAQDEGKSLLLKKDDVFRVKVVNGEKKIRMCMSRDWNFEELQRAIMMRFNIDVMNSVTLKYLDDDSEWVLLTCDADLEECMDINIASKKCTIQLFLNQSFHLESRSSFTGNGSS</sequence>
<dbReference type="InterPro" id="IPR000270">
    <property type="entry name" value="PB1_dom"/>
</dbReference>
<dbReference type="GO" id="GO:0003677">
    <property type="term" value="F:DNA binding"/>
    <property type="evidence" value="ECO:0007669"/>
    <property type="project" value="UniProtKB-KW"/>
</dbReference>
<organism evidence="7 8">
    <name type="scientific">Artemisia annua</name>
    <name type="common">Sweet wormwood</name>
    <dbReference type="NCBI Taxonomy" id="35608"/>
    <lineage>
        <taxon>Eukaryota</taxon>
        <taxon>Viridiplantae</taxon>
        <taxon>Streptophyta</taxon>
        <taxon>Embryophyta</taxon>
        <taxon>Tracheophyta</taxon>
        <taxon>Spermatophyta</taxon>
        <taxon>Magnoliopsida</taxon>
        <taxon>eudicotyledons</taxon>
        <taxon>Gunneridae</taxon>
        <taxon>Pentapetalae</taxon>
        <taxon>asterids</taxon>
        <taxon>campanulids</taxon>
        <taxon>Asterales</taxon>
        <taxon>Asteraceae</taxon>
        <taxon>Asteroideae</taxon>
        <taxon>Anthemideae</taxon>
        <taxon>Artemisiinae</taxon>
        <taxon>Artemisia</taxon>
    </lineage>
</organism>
<reference evidence="7 8" key="1">
    <citation type="journal article" date="2018" name="Mol. Plant">
        <title>The genome of Artemisia annua provides insight into the evolution of Asteraceae family and artemisinin biosynthesis.</title>
        <authorList>
            <person name="Shen Q."/>
            <person name="Zhang L."/>
            <person name="Liao Z."/>
            <person name="Wang S."/>
            <person name="Yan T."/>
            <person name="Shi P."/>
            <person name="Liu M."/>
            <person name="Fu X."/>
            <person name="Pan Q."/>
            <person name="Wang Y."/>
            <person name="Lv Z."/>
            <person name="Lu X."/>
            <person name="Zhang F."/>
            <person name="Jiang W."/>
            <person name="Ma Y."/>
            <person name="Chen M."/>
            <person name="Hao X."/>
            <person name="Li L."/>
            <person name="Tang Y."/>
            <person name="Lv G."/>
            <person name="Zhou Y."/>
            <person name="Sun X."/>
            <person name="Brodelius P.E."/>
            <person name="Rose J.K.C."/>
            <person name="Tang K."/>
        </authorList>
    </citation>
    <scope>NUCLEOTIDE SEQUENCE [LARGE SCALE GENOMIC DNA]</scope>
    <source>
        <strain evidence="8">cv. Huhao1</strain>
        <tissue evidence="7">Leaf</tissue>
    </source>
</reference>
<evidence type="ECO:0000259" key="6">
    <source>
        <dbReference type="PROSITE" id="PS51745"/>
    </source>
</evidence>
<dbReference type="Pfam" id="PF02042">
    <property type="entry name" value="RWP-RK"/>
    <property type="match status" value="1"/>
</dbReference>
<dbReference type="PANTHER" id="PTHR32002">
    <property type="entry name" value="PROTEIN NLP8"/>
    <property type="match status" value="1"/>
</dbReference>
<evidence type="ECO:0000259" key="5">
    <source>
        <dbReference type="PROSITE" id="PS51519"/>
    </source>
</evidence>
<keyword evidence="2" id="KW-0238">DNA-binding</keyword>
<dbReference type="Pfam" id="PF22922">
    <property type="entry name" value="GAF_NLP"/>
    <property type="match status" value="1"/>
</dbReference>
<dbReference type="PROSITE" id="PS51519">
    <property type="entry name" value="RWP_RK"/>
    <property type="match status" value="1"/>
</dbReference>
<dbReference type="InterPro" id="IPR003035">
    <property type="entry name" value="RWP-RK_dom"/>
</dbReference>
<dbReference type="EMBL" id="PKPP01003449">
    <property type="protein sequence ID" value="PWA69395.1"/>
    <property type="molecule type" value="Genomic_DNA"/>
</dbReference>
<dbReference type="SMART" id="SM00666">
    <property type="entry name" value="PB1"/>
    <property type="match status" value="1"/>
</dbReference>
<dbReference type="Gene3D" id="3.10.20.90">
    <property type="entry name" value="Phosphatidylinositol 3-kinase Catalytic Subunit, Chain A, domain 1"/>
    <property type="match status" value="1"/>
</dbReference>
<protein>
    <submittedName>
        <fullName evidence="7">Phox/Bem1p</fullName>
    </submittedName>
</protein>
<keyword evidence="4" id="KW-0539">Nucleus</keyword>
<evidence type="ECO:0000256" key="2">
    <source>
        <dbReference type="ARBA" id="ARBA00023125"/>
    </source>
</evidence>
<dbReference type="GO" id="GO:0003700">
    <property type="term" value="F:DNA-binding transcription factor activity"/>
    <property type="evidence" value="ECO:0007669"/>
    <property type="project" value="InterPro"/>
</dbReference>
<dbReference type="InterPro" id="IPR045012">
    <property type="entry name" value="NLP"/>
</dbReference>
<accession>A0A2U1N796</accession>
<evidence type="ECO:0000313" key="7">
    <source>
        <dbReference type="EMBL" id="PWA69395.1"/>
    </source>
</evidence>
<keyword evidence="1" id="KW-0805">Transcription regulation</keyword>
<evidence type="ECO:0000256" key="3">
    <source>
        <dbReference type="ARBA" id="ARBA00023163"/>
    </source>
</evidence>
<gene>
    <name evidence="7" type="ORF">CTI12_AA274110</name>
</gene>
<dbReference type="InterPro" id="IPR053793">
    <property type="entry name" value="PB1-like"/>
</dbReference>
<dbReference type="InterPro" id="IPR055081">
    <property type="entry name" value="NLP1-9_GAF"/>
</dbReference>
<feature type="domain" description="PB1" evidence="6">
    <location>
        <begin position="671"/>
        <end position="745"/>
    </location>
</feature>
<evidence type="ECO:0000313" key="8">
    <source>
        <dbReference type="Proteomes" id="UP000245207"/>
    </source>
</evidence>
<comment type="caution">
    <text evidence="7">The sequence shown here is derived from an EMBL/GenBank/DDBJ whole genome shotgun (WGS) entry which is preliminary data.</text>
</comment>
<dbReference type="Pfam" id="PF00564">
    <property type="entry name" value="PB1"/>
    <property type="match status" value="1"/>
</dbReference>
<dbReference type="Proteomes" id="UP000245207">
    <property type="component" value="Unassembled WGS sequence"/>
</dbReference>
<keyword evidence="8" id="KW-1185">Reference proteome</keyword>
<feature type="domain" description="RWP-RK" evidence="5">
    <location>
        <begin position="508"/>
        <end position="589"/>
    </location>
</feature>
<keyword evidence="3" id="KW-0804">Transcription</keyword>
<evidence type="ECO:0000256" key="4">
    <source>
        <dbReference type="ARBA" id="ARBA00023242"/>
    </source>
</evidence>
<dbReference type="OrthoDB" id="6270329at2759"/>
<dbReference type="SUPFAM" id="SSF54277">
    <property type="entry name" value="CAD &amp; PB1 domains"/>
    <property type="match status" value="1"/>
</dbReference>
<dbReference type="STRING" id="35608.A0A2U1N796"/>
<dbReference type="PROSITE" id="PS51745">
    <property type="entry name" value="PB1"/>
    <property type="match status" value="1"/>
</dbReference>
<proteinExistence type="predicted"/>
<evidence type="ECO:0000256" key="1">
    <source>
        <dbReference type="ARBA" id="ARBA00023015"/>
    </source>
</evidence>
<dbReference type="AlphaFoldDB" id="A0A2U1N796"/>
<dbReference type="PANTHER" id="PTHR32002:SF46">
    <property type="entry name" value="PROTEIN NLP2"/>
    <property type="match status" value="1"/>
</dbReference>
<name>A0A2U1N796_ARTAN</name>